<name>A0AAW8QVP6_9ALTE</name>
<comment type="caution">
    <text evidence="1">The sequence shown here is derived from an EMBL/GenBank/DDBJ whole genome shotgun (WGS) entry which is preliminary data.</text>
</comment>
<gene>
    <name evidence="1" type="ORF">RM544_01425</name>
</gene>
<protein>
    <submittedName>
        <fullName evidence="1">Uncharacterized protein</fullName>
    </submittedName>
</protein>
<organism evidence="1 2">
    <name type="scientific">Brumicola blandensis</name>
    <dbReference type="NCBI Taxonomy" id="3075611"/>
    <lineage>
        <taxon>Bacteria</taxon>
        <taxon>Pseudomonadati</taxon>
        <taxon>Pseudomonadota</taxon>
        <taxon>Gammaproteobacteria</taxon>
        <taxon>Alteromonadales</taxon>
        <taxon>Alteromonadaceae</taxon>
        <taxon>Brumicola</taxon>
    </lineage>
</organism>
<dbReference type="Proteomes" id="UP001249020">
    <property type="component" value="Unassembled WGS sequence"/>
</dbReference>
<reference evidence="1 2" key="1">
    <citation type="submission" date="2023-09" db="EMBL/GenBank/DDBJ databases">
        <authorList>
            <person name="Rey-Velasco X."/>
        </authorList>
    </citation>
    <scope>NUCLEOTIDE SEQUENCE [LARGE SCALE GENOMIC DNA]</scope>
    <source>
        <strain evidence="1 2">W409</strain>
    </source>
</reference>
<evidence type="ECO:0000313" key="1">
    <source>
        <dbReference type="EMBL" id="MDT0581186.1"/>
    </source>
</evidence>
<proteinExistence type="predicted"/>
<sequence>MSEDEFTLIQEDSNIMVNAMFEGNADIFIQKTHPALFPYLGGKENFTTFLDAALTEIRQMDLKLIKSELLSPKPYYTVGKDLLAIIPRIQIMQIQEQKIKSVGFLIAVKDQNNQFTYLDGSGLKNDPKVLWEMFPDLPKNITLPANTTEMITE</sequence>
<dbReference type="AlphaFoldDB" id="A0AAW8QVP6"/>
<accession>A0AAW8QVP6</accession>
<keyword evidence="2" id="KW-1185">Reference proteome</keyword>
<evidence type="ECO:0000313" key="2">
    <source>
        <dbReference type="Proteomes" id="UP001249020"/>
    </source>
</evidence>
<dbReference type="EMBL" id="JAVRIE010000001">
    <property type="protein sequence ID" value="MDT0581186.1"/>
    <property type="molecule type" value="Genomic_DNA"/>
</dbReference>
<dbReference type="RefSeq" id="WP_311359998.1">
    <property type="nucleotide sequence ID" value="NZ_JAVRIE010000001.1"/>
</dbReference>